<keyword evidence="9" id="KW-1185">Reference proteome</keyword>
<proteinExistence type="inferred from homology"/>
<dbReference type="InterPro" id="IPR003593">
    <property type="entry name" value="AAA+_ATPase"/>
</dbReference>
<evidence type="ECO:0000313" key="9">
    <source>
        <dbReference type="Proteomes" id="UP000481252"/>
    </source>
</evidence>
<comment type="similarity">
    <text evidence="1">Belongs to the ABC transporter superfamily.</text>
</comment>
<protein>
    <submittedName>
        <fullName evidence="8">Sugar ABC transporter ATP-binding protein</fullName>
    </submittedName>
</protein>
<name>A0A7C9R9G3_9HYPH</name>
<dbReference type="Pfam" id="PF00005">
    <property type="entry name" value="ABC_tran"/>
    <property type="match status" value="2"/>
</dbReference>
<dbReference type="InterPro" id="IPR050107">
    <property type="entry name" value="ABC_carbohydrate_import_ATPase"/>
</dbReference>
<evidence type="ECO:0000256" key="6">
    <source>
        <dbReference type="ARBA" id="ARBA00022840"/>
    </source>
</evidence>
<evidence type="ECO:0000256" key="5">
    <source>
        <dbReference type="ARBA" id="ARBA00022741"/>
    </source>
</evidence>
<dbReference type="CDD" id="cd03215">
    <property type="entry name" value="ABC_Carb_Monos_II"/>
    <property type="match status" value="1"/>
</dbReference>
<dbReference type="GO" id="GO:0005524">
    <property type="term" value="F:ATP binding"/>
    <property type="evidence" value="ECO:0007669"/>
    <property type="project" value="UniProtKB-KW"/>
</dbReference>
<reference evidence="8 9" key="1">
    <citation type="submission" date="2020-02" db="EMBL/GenBank/DDBJ databases">
        <title>Genome sequence of the type strain CGMCC 1.15528 of Mesorhizobium zhangyense.</title>
        <authorList>
            <person name="Gao J."/>
            <person name="Sun J."/>
        </authorList>
    </citation>
    <scope>NUCLEOTIDE SEQUENCE [LARGE SCALE GENOMIC DNA]</scope>
    <source>
        <strain evidence="8 9">CGMCC 1.15528</strain>
    </source>
</reference>
<evidence type="ECO:0000256" key="1">
    <source>
        <dbReference type="ARBA" id="ARBA00005417"/>
    </source>
</evidence>
<sequence length="503" mass="53783">MVEGAVFRAAGLKKSFGPIQVLGGVGLELHAGEVTVLMGANGAGKSTLVKIVSGVYSLDQGEITLDGKPFQPATPAEAIRAGVVTVHQNIADGVVAALDVATNLTLDRLNGKGAPLLFNPRRVRREARKVADAMGLSIDLDAQIADLSLADRQMVAIARAMAHEPKVLILDEPTSSLSSAEANRLFKLIDHLRGRGVAILYISHRMSDIRRLADRIISLRDGVIAGVFGEKPLDYEGAVNAMLGQKIGLSAVAVRHADGAIFSSEHLKIAEGSTPFSLTLGDGEIVAITGLVGVGKTALAETLFGLRKPLAGNMNLNGRPYAPKSTSEAIDAGVFLVAKDRAENGIVHDFNIYENMSLPFLQRLSRMGILRRGAERTTARQQISDLGIVCRTERDEMGTLSGGNQQKVMVARWMSQNARLFILDEPFQGVDIAARRDIAAKLRASSAGRTTLIFVTELDEALETADRILVMSEHSIVGEHRNAEVDMDRLLAEIAGQPVRGAA</sequence>
<dbReference type="InterPro" id="IPR003439">
    <property type="entry name" value="ABC_transporter-like_ATP-bd"/>
</dbReference>
<dbReference type="GO" id="GO:0016887">
    <property type="term" value="F:ATP hydrolysis activity"/>
    <property type="evidence" value="ECO:0007669"/>
    <property type="project" value="InterPro"/>
</dbReference>
<dbReference type="CDD" id="cd03216">
    <property type="entry name" value="ABC_Carb_Monos_I"/>
    <property type="match status" value="1"/>
</dbReference>
<evidence type="ECO:0000256" key="3">
    <source>
        <dbReference type="ARBA" id="ARBA00022597"/>
    </source>
</evidence>
<evidence type="ECO:0000313" key="8">
    <source>
        <dbReference type="EMBL" id="NGN43099.1"/>
    </source>
</evidence>
<dbReference type="Proteomes" id="UP000481252">
    <property type="component" value="Unassembled WGS sequence"/>
</dbReference>
<organism evidence="8 9">
    <name type="scientific">Mesorhizobium zhangyense</name>
    <dbReference type="NCBI Taxonomy" id="1776730"/>
    <lineage>
        <taxon>Bacteria</taxon>
        <taxon>Pseudomonadati</taxon>
        <taxon>Pseudomonadota</taxon>
        <taxon>Alphaproteobacteria</taxon>
        <taxon>Hyphomicrobiales</taxon>
        <taxon>Phyllobacteriaceae</taxon>
        <taxon>Mesorhizobium</taxon>
    </lineage>
</organism>
<dbReference type="InterPro" id="IPR017871">
    <property type="entry name" value="ABC_transporter-like_CS"/>
</dbReference>
<evidence type="ECO:0000259" key="7">
    <source>
        <dbReference type="PROSITE" id="PS50893"/>
    </source>
</evidence>
<dbReference type="Gene3D" id="3.40.50.300">
    <property type="entry name" value="P-loop containing nucleotide triphosphate hydrolases"/>
    <property type="match status" value="2"/>
</dbReference>
<dbReference type="PROSITE" id="PS00211">
    <property type="entry name" value="ABC_TRANSPORTER_1"/>
    <property type="match status" value="1"/>
</dbReference>
<dbReference type="SUPFAM" id="SSF52540">
    <property type="entry name" value="P-loop containing nucleoside triphosphate hydrolases"/>
    <property type="match status" value="2"/>
</dbReference>
<dbReference type="EMBL" id="JAAKZG010000008">
    <property type="protein sequence ID" value="NGN43099.1"/>
    <property type="molecule type" value="Genomic_DNA"/>
</dbReference>
<keyword evidence="4" id="KW-0677">Repeat</keyword>
<feature type="domain" description="ABC transporter" evidence="7">
    <location>
        <begin position="254"/>
        <end position="498"/>
    </location>
</feature>
<keyword evidence="6 8" id="KW-0067">ATP-binding</keyword>
<dbReference type="PANTHER" id="PTHR43790">
    <property type="entry name" value="CARBOHYDRATE TRANSPORT ATP-BINDING PROTEIN MG119-RELATED"/>
    <property type="match status" value="1"/>
</dbReference>
<dbReference type="AlphaFoldDB" id="A0A7C9R9G3"/>
<dbReference type="SMART" id="SM00382">
    <property type="entry name" value="AAA"/>
    <property type="match status" value="2"/>
</dbReference>
<dbReference type="PROSITE" id="PS50893">
    <property type="entry name" value="ABC_TRANSPORTER_2"/>
    <property type="match status" value="2"/>
</dbReference>
<dbReference type="PANTHER" id="PTHR43790:SF9">
    <property type="entry name" value="GALACTOFURANOSE TRANSPORTER ATP-BINDING PROTEIN YTFR"/>
    <property type="match status" value="1"/>
</dbReference>
<dbReference type="InterPro" id="IPR027417">
    <property type="entry name" value="P-loop_NTPase"/>
</dbReference>
<keyword evidence="3" id="KW-0762">Sugar transport</keyword>
<accession>A0A7C9R9G3</accession>
<comment type="caution">
    <text evidence="8">The sequence shown here is derived from an EMBL/GenBank/DDBJ whole genome shotgun (WGS) entry which is preliminary data.</text>
</comment>
<evidence type="ECO:0000256" key="2">
    <source>
        <dbReference type="ARBA" id="ARBA00022448"/>
    </source>
</evidence>
<keyword evidence="5" id="KW-0547">Nucleotide-binding</keyword>
<feature type="domain" description="ABC transporter" evidence="7">
    <location>
        <begin position="7"/>
        <end position="246"/>
    </location>
</feature>
<evidence type="ECO:0000256" key="4">
    <source>
        <dbReference type="ARBA" id="ARBA00022737"/>
    </source>
</evidence>
<keyword evidence="2" id="KW-0813">Transport</keyword>
<dbReference type="RefSeq" id="WP_165119469.1">
    <property type="nucleotide sequence ID" value="NZ_JAAKZG010000008.1"/>
</dbReference>
<gene>
    <name evidence="8" type="ORF">G6N74_18675</name>
</gene>